<evidence type="ECO:0000313" key="2">
    <source>
        <dbReference type="Proteomes" id="UP000267517"/>
    </source>
</evidence>
<sequence length="210" mass="24593">MVVKNHFWDTRKCEQHSDLIVGDPCRFLVKVFEMYHPQWFERVGTNEVIAFVVKIDKEYKTQNFNVVLKDYQLEDTSFSYSKLSKCSREEADVKAACREAVHKIIFKLKKRYCFSRCPISGLEISLDNAEVHHYAKSMQLLIKEWVDLKGGFSEVVKYVNQTIGGGTITCFKDEVIIQDFIKFHNQNTHLVVLHRVGHSMIHKSQKVFDR</sequence>
<organism evidence="1 2">
    <name type="scientific">Prevotella melaninogenica</name>
    <dbReference type="NCBI Taxonomy" id="28132"/>
    <lineage>
        <taxon>Bacteria</taxon>
        <taxon>Pseudomonadati</taxon>
        <taxon>Bacteroidota</taxon>
        <taxon>Bacteroidia</taxon>
        <taxon>Bacteroidales</taxon>
        <taxon>Prevotellaceae</taxon>
        <taxon>Prevotella</taxon>
    </lineage>
</organism>
<gene>
    <name evidence="1" type="ORF">PMEL_200092</name>
</gene>
<reference evidence="1 2" key="1">
    <citation type="submission" date="2017-05" db="EMBL/GenBank/DDBJ databases">
        <title>whole genome sequence of Prevotella melaninogenica GAI 07411.</title>
        <authorList>
            <person name="Kondo Y."/>
            <person name="Hoshino T."/>
        </authorList>
    </citation>
    <scope>NUCLEOTIDE SEQUENCE [LARGE SCALE GENOMIC DNA]</scope>
    <source>
        <strain evidence="1 2">GAI 07411</strain>
    </source>
</reference>
<proteinExistence type="predicted"/>
<evidence type="ECO:0000313" key="1">
    <source>
        <dbReference type="EMBL" id="BBA29578.1"/>
    </source>
</evidence>
<dbReference type="Proteomes" id="UP000267517">
    <property type="component" value="Chromosome II"/>
</dbReference>
<dbReference type="AlphaFoldDB" id="A0A250KIQ7"/>
<dbReference type="EMBL" id="AP018050">
    <property type="protein sequence ID" value="BBA29578.1"/>
    <property type="molecule type" value="Genomic_DNA"/>
</dbReference>
<name>A0A250KIQ7_9BACT</name>
<accession>A0A250KIQ7</accession>
<protein>
    <submittedName>
        <fullName evidence="1">Uncharacterized protein</fullName>
    </submittedName>
</protein>